<sequence length="341" mass="37725">MLPPIEDSVLQSNPKFAALHVTLANNILNPNGSTKNHPAQKELDAVTESLRAARIRAAKSQLLRNALSNVDLAAPTTSTTSKSKAPAKTTATLPTELLELILLLSSRLSSAPLPPSSKKLLEATTQWTSLPSHLPQIGSLLSSHLQTQALALARILTPTTNPSYLHRSIPKLHDSIKTLQSEITTKKRDLAIRRAGLVSKTTTLLGLYHLATTLVILILEQSVHGSVSRNVKAHAELLSLTAQSLNLQVKEKALRGEKMVYTEPVKSALHEYVRNLRDGRERLRERRKEAERVLWGYGVGRTEEEGGVEKERVMREIARVYGEMVKEVREVGRDVERLKGR</sequence>
<evidence type="ECO:0000313" key="1">
    <source>
        <dbReference type="EMBL" id="PMD45402.1"/>
    </source>
</evidence>
<dbReference type="EMBL" id="KZ613940">
    <property type="protein sequence ID" value="PMD45402.1"/>
    <property type="molecule type" value="Genomic_DNA"/>
</dbReference>
<dbReference type="OrthoDB" id="66964at2759"/>
<keyword evidence="2" id="KW-1185">Reference proteome</keyword>
<dbReference type="Proteomes" id="UP000235786">
    <property type="component" value="Unassembled WGS sequence"/>
</dbReference>
<dbReference type="AlphaFoldDB" id="A0A2J6S3Q2"/>
<name>A0A2J6S3Q2_HYAVF</name>
<organism evidence="1 2">
    <name type="scientific">Hyaloscypha variabilis (strain UAMH 11265 / GT02V1 / F)</name>
    <name type="common">Meliniomyces variabilis</name>
    <dbReference type="NCBI Taxonomy" id="1149755"/>
    <lineage>
        <taxon>Eukaryota</taxon>
        <taxon>Fungi</taxon>
        <taxon>Dikarya</taxon>
        <taxon>Ascomycota</taxon>
        <taxon>Pezizomycotina</taxon>
        <taxon>Leotiomycetes</taxon>
        <taxon>Helotiales</taxon>
        <taxon>Hyaloscyphaceae</taxon>
        <taxon>Hyaloscypha</taxon>
        <taxon>Hyaloscypha variabilis</taxon>
    </lineage>
</organism>
<reference evidence="1 2" key="1">
    <citation type="submission" date="2016-04" db="EMBL/GenBank/DDBJ databases">
        <title>A degradative enzymes factory behind the ericoid mycorrhizal symbiosis.</title>
        <authorList>
            <consortium name="DOE Joint Genome Institute"/>
            <person name="Martino E."/>
            <person name="Morin E."/>
            <person name="Grelet G."/>
            <person name="Kuo A."/>
            <person name="Kohler A."/>
            <person name="Daghino S."/>
            <person name="Barry K."/>
            <person name="Choi C."/>
            <person name="Cichocki N."/>
            <person name="Clum A."/>
            <person name="Copeland A."/>
            <person name="Hainaut M."/>
            <person name="Haridas S."/>
            <person name="Labutti K."/>
            <person name="Lindquist E."/>
            <person name="Lipzen A."/>
            <person name="Khouja H.-R."/>
            <person name="Murat C."/>
            <person name="Ohm R."/>
            <person name="Olson A."/>
            <person name="Spatafora J."/>
            <person name="Veneault-Fourrey C."/>
            <person name="Henrissat B."/>
            <person name="Grigoriev I."/>
            <person name="Martin F."/>
            <person name="Perotto S."/>
        </authorList>
    </citation>
    <scope>NUCLEOTIDE SEQUENCE [LARGE SCALE GENOMIC DNA]</scope>
    <source>
        <strain evidence="1 2">F</strain>
    </source>
</reference>
<protein>
    <submittedName>
        <fullName evidence="1">Uncharacterized protein</fullName>
    </submittedName>
</protein>
<accession>A0A2J6S3Q2</accession>
<proteinExistence type="predicted"/>
<gene>
    <name evidence="1" type="ORF">L207DRAFT_481781</name>
</gene>
<evidence type="ECO:0000313" key="2">
    <source>
        <dbReference type="Proteomes" id="UP000235786"/>
    </source>
</evidence>
<dbReference type="STRING" id="1149755.A0A2J6S3Q2"/>